<evidence type="ECO:0000256" key="3">
    <source>
        <dbReference type="ARBA" id="ARBA00023014"/>
    </source>
</evidence>
<evidence type="ECO:0000259" key="4">
    <source>
        <dbReference type="PROSITE" id="PS51379"/>
    </source>
</evidence>
<dbReference type="InterPro" id="IPR009051">
    <property type="entry name" value="Helical_ferredxn"/>
</dbReference>
<protein>
    <submittedName>
        <fullName evidence="5">FAD-dependent oxidoreductase</fullName>
    </submittedName>
</protein>
<name>A0A9D1PWM0_9BACT</name>
<evidence type="ECO:0000313" key="6">
    <source>
        <dbReference type="Proteomes" id="UP000886752"/>
    </source>
</evidence>
<dbReference type="InterPro" id="IPR017896">
    <property type="entry name" value="4Fe4S_Fe-S-bd"/>
</dbReference>
<comment type="caution">
    <text evidence="5">The sequence shown here is derived from an EMBL/GenBank/DDBJ whole genome shotgun (WGS) entry which is preliminary data.</text>
</comment>
<organism evidence="5 6">
    <name type="scientific">Candidatus Desulfovibrio intestinipullorum</name>
    <dbReference type="NCBI Taxonomy" id="2838536"/>
    <lineage>
        <taxon>Bacteria</taxon>
        <taxon>Pseudomonadati</taxon>
        <taxon>Thermodesulfobacteriota</taxon>
        <taxon>Desulfovibrionia</taxon>
        <taxon>Desulfovibrionales</taxon>
        <taxon>Desulfovibrionaceae</taxon>
        <taxon>Desulfovibrio</taxon>
    </lineage>
</organism>
<accession>A0A9D1PWM0</accession>
<dbReference type="GO" id="GO:0046872">
    <property type="term" value="F:metal ion binding"/>
    <property type="evidence" value="ECO:0007669"/>
    <property type="project" value="UniProtKB-KW"/>
</dbReference>
<dbReference type="Gene3D" id="3.50.50.60">
    <property type="entry name" value="FAD/NAD(P)-binding domain"/>
    <property type="match status" value="2"/>
</dbReference>
<dbReference type="Pfam" id="PF12838">
    <property type="entry name" value="Fer4_7"/>
    <property type="match status" value="1"/>
</dbReference>
<dbReference type="SUPFAM" id="SSF69336">
    <property type="entry name" value="Alpha subunit of glutamate synthase, C-terminal domain"/>
    <property type="match status" value="1"/>
</dbReference>
<evidence type="ECO:0000313" key="5">
    <source>
        <dbReference type="EMBL" id="HIV99971.1"/>
    </source>
</evidence>
<dbReference type="InterPro" id="IPR002489">
    <property type="entry name" value="Glu_synth_asu_C"/>
</dbReference>
<feature type="domain" description="4Fe-4S ferredoxin-type" evidence="4">
    <location>
        <begin position="701"/>
        <end position="730"/>
    </location>
</feature>
<dbReference type="SUPFAM" id="SSF51905">
    <property type="entry name" value="FAD/NAD(P)-binding domain"/>
    <property type="match status" value="1"/>
</dbReference>
<dbReference type="Proteomes" id="UP000886752">
    <property type="component" value="Unassembled WGS sequence"/>
</dbReference>
<dbReference type="InterPro" id="IPR017900">
    <property type="entry name" value="4Fe4S_Fe_S_CS"/>
</dbReference>
<keyword evidence="3" id="KW-0411">Iron-sulfur</keyword>
<dbReference type="InterPro" id="IPR036485">
    <property type="entry name" value="Glu_synth_asu_C_sf"/>
</dbReference>
<dbReference type="Gene3D" id="3.30.70.20">
    <property type="match status" value="1"/>
</dbReference>
<feature type="domain" description="4Fe-4S ferredoxin-type" evidence="4">
    <location>
        <begin position="733"/>
        <end position="763"/>
    </location>
</feature>
<gene>
    <name evidence="5" type="ORF">H9894_02115</name>
</gene>
<keyword evidence="1" id="KW-0479">Metal-binding</keyword>
<keyword evidence="2" id="KW-0408">Iron</keyword>
<evidence type="ECO:0000256" key="1">
    <source>
        <dbReference type="ARBA" id="ARBA00022723"/>
    </source>
</evidence>
<dbReference type="InterPro" id="IPR036188">
    <property type="entry name" value="FAD/NAD-bd_sf"/>
</dbReference>
<dbReference type="PANTHER" id="PTHR43100">
    <property type="entry name" value="GLUTAMATE SYNTHASE [NADPH] SMALL CHAIN"/>
    <property type="match status" value="1"/>
</dbReference>
<dbReference type="PRINTS" id="PR00469">
    <property type="entry name" value="PNDRDTASEII"/>
</dbReference>
<sequence>MLTIHTLNEHVRMSTQDLLLALEEAVARGETEFNVEASGQHDIGGPLWNREGRPLRFLVHNPGQRVGCMAMPGTEILVDGPAPADVGWLNAGGRIVVRGDAGDTAGHCAAGGVIYIGGRAGTRSGSLMKHDPLYEEPQLWILKNTGSFSFEFMGGGKAVVCGCDSQTLPSVLGERPCVGMVGGTVYVRGPVAELPADLRMEALDEDDIVFLERGLADFLDAVQEKRRSRELTVWKQWRKIVPLSYSEQRESERPSVESVAEFRRKEWVPGGIFADVFPDNLEEHNGLLARGIWRLRRPEWENRAHCAPCEYACPAGIPTQLRYNLLREGRREEALKLILDYSPFPGCVCGSVCPNPCMQACTRAGLDEPVQIGPLGRLSSTAEVPCPEEKSGKRVAVLGGGVAGLAAAWRLARKGHEVTVFEREARMGGKMEQVIPRERLDENLLEQELDRIARMGVHFVCNHPVDAERFAAIRAEFDAVIVATGGHVARVFDWPGHERIVAGIDFMKAVNAGKKPPVADQVIVIGCGNAGMDAAAGAYKMGAKKVICIDVQKPAAFAHEIEHIKSLGGEILWPVQTREITEKGIVTADGRLIPGEQVIITIGEQPDLSYLPEQTPKFRAWLAPRADQSIAEGVFAAGDCIRPGLLVHAIGSGNAAADAADAYLQGITLEPARKTVIAREKLHTAAFARYQELPCTPGEDYRRCVSCGTCRDCHTCEASCPEQAISRNETADGFVYVSDEDRCIGCGVCAGVCPCGIWTMHDNTPLVHGLGDRVAV</sequence>
<dbReference type="GO" id="GO:0051536">
    <property type="term" value="F:iron-sulfur cluster binding"/>
    <property type="evidence" value="ECO:0007669"/>
    <property type="project" value="UniProtKB-KW"/>
</dbReference>
<dbReference type="AlphaFoldDB" id="A0A9D1PWM0"/>
<evidence type="ECO:0000256" key="2">
    <source>
        <dbReference type="ARBA" id="ARBA00023004"/>
    </source>
</evidence>
<dbReference type="PROSITE" id="PS51379">
    <property type="entry name" value="4FE4S_FER_2"/>
    <property type="match status" value="2"/>
</dbReference>
<proteinExistence type="predicted"/>
<reference evidence="5" key="2">
    <citation type="submission" date="2021-04" db="EMBL/GenBank/DDBJ databases">
        <authorList>
            <person name="Gilroy R."/>
        </authorList>
    </citation>
    <scope>NUCLEOTIDE SEQUENCE</scope>
    <source>
        <strain evidence="5">ChiHecec2B26-446</strain>
    </source>
</reference>
<dbReference type="InterPro" id="IPR028261">
    <property type="entry name" value="DPD_II"/>
</dbReference>
<dbReference type="PANTHER" id="PTHR43100:SF1">
    <property type="entry name" value="GLUTAMATE SYNTHASE [NADPH] SMALL CHAIN"/>
    <property type="match status" value="1"/>
</dbReference>
<dbReference type="Gene3D" id="2.160.20.60">
    <property type="entry name" value="Glutamate synthase, alpha subunit, C-terminal domain"/>
    <property type="match status" value="1"/>
</dbReference>
<dbReference type="Gene3D" id="1.10.1060.10">
    <property type="entry name" value="Alpha-helical ferredoxin"/>
    <property type="match status" value="1"/>
</dbReference>
<dbReference type="PROSITE" id="PS00198">
    <property type="entry name" value="4FE4S_FER_1"/>
    <property type="match status" value="1"/>
</dbReference>
<dbReference type="Pfam" id="PF01493">
    <property type="entry name" value="GXGXG"/>
    <property type="match status" value="1"/>
</dbReference>
<dbReference type="GO" id="GO:0016491">
    <property type="term" value="F:oxidoreductase activity"/>
    <property type="evidence" value="ECO:0007669"/>
    <property type="project" value="InterPro"/>
</dbReference>
<dbReference type="PRINTS" id="PR00368">
    <property type="entry name" value="FADPNR"/>
</dbReference>
<dbReference type="Pfam" id="PF07992">
    <property type="entry name" value="Pyr_redox_2"/>
    <property type="match status" value="1"/>
</dbReference>
<reference evidence="5" key="1">
    <citation type="journal article" date="2021" name="PeerJ">
        <title>Extensive microbial diversity within the chicken gut microbiome revealed by metagenomics and culture.</title>
        <authorList>
            <person name="Gilroy R."/>
            <person name="Ravi A."/>
            <person name="Getino M."/>
            <person name="Pursley I."/>
            <person name="Horton D.L."/>
            <person name="Alikhan N.F."/>
            <person name="Baker D."/>
            <person name="Gharbi K."/>
            <person name="Hall N."/>
            <person name="Watson M."/>
            <person name="Adriaenssens E.M."/>
            <person name="Foster-Nyarko E."/>
            <person name="Jarju S."/>
            <person name="Secka A."/>
            <person name="Antonio M."/>
            <person name="Oren A."/>
            <person name="Chaudhuri R.R."/>
            <person name="La Ragione R."/>
            <person name="Hildebrand F."/>
            <person name="Pallen M.J."/>
        </authorList>
    </citation>
    <scope>NUCLEOTIDE SEQUENCE</scope>
    <source>
        <strain evidence="5">ChiHecec2B26-446</strain>
    </source>
</reference>
<dbReference type="InterPro" id="IPR023753">
    <property type="entry name" value="FAD/NAD-binding_dom"/>
</dbReference>
<dbReference type="SUPFAM" id="SSF54862">
    <property type="entry name" value="4Fe-4S ferredoxins"/>
    <property type="match status" value="1"/>
</dbReference>
<dbReference type="EMBL" id="DXHV01000025">
    <property type="protein sequence ID" value="HIV99971.1"/>
    <property type="molecule type" value="Genomic_DNA"/>
</dbReference>
<dbReference type="InterPro" id="IPR051394">
    <property type="entry name" value="Glutamate_Synthase"/>
</dbReference>
<dbReference type="Pfam" id="PF14691">
    <property type="entry name" value="Fer4_20"/>
    <property type="match status" value="1"/>
</dbReference>